<organism evidence="1 2">
    <name type="scientific">Thermaurantimonas aggregans</name>
    <dbReference type="NCBI Taxonomy" id="2173829"/>
    <lineage>
        <taxon>Bacteria</taxon>
        <taxon>Pseudomonadati</taxon>
        <taxon>Bacteroidota</taxon>
        <taxon>Flavobacteriia</taxon>
        <taxon>Flavobacteriales</taxon>
        <taxon>Schleiferiaceae</taxon>
        <taxon>Thermaurantimonas</taxon>
    </lineage>
</organism>
<name>A0A401XLC8_9FLAO</name>
<evidence type="ECO:0000313" key="1">
    <source>
        <dbReference type="EMBL" id="GCD77791.1"/>
    </source>
</evidence>
<dbReference type="EMBL" id="BHZE01000011">
    <property type="protein sequence ID" value="GCD77791.1"/>
    <property type="molecule type" value="Genomic_DNA"/>
</dbReference>
<protein>
    <submittedName>
        <fullName evidence="1">Uncharacterized protein</fullName>
    </submittedName>
</protein>
<dbReference type="Pfam" id="PF20311">
    <property type="entry name" value="DUF6607"/>
    <property type="match status" value="1"/>
</dbReference>
<sequence length="296" mass="34744">MKKFAFISIIFAMAHSALIAQKARERSAIKAMCGCYEVEFLFAETFVHSEHEGYQSSGVYKEKGLEWVVAVEDKPGKIVLQHLLIMDDTTIVKHWRQDWLYQNTELLDYIGNDTWQKLRITPKNAKGTWTQRVFQVDDSPRYEGYGTWVFVDGKTYWESAANSPLPRREFTKRSDYNILKRNNRHEITPDGWVHLQDNKKIARQNNVNQLIAEEKGVNIYRKVDDSRCFAAQKWWASNQQYWNTVRFIWDEELRRRELVILKRDSEGKPSFVTINALDPTSPQSEVRSAILQFLGE</sequence>
<proteinExistence type="predicted"/>
<dbReference type="AlphaFoldDB" id="A0A401XLC8"/>
<reference evidence="1 2" key="1">
    <citation type="submission" date="2018-11" db="EMBL/GenBank/DDBJ databases">
        <title>Schleiferia aggregans sp. nov., a moderately thermophilic heterotrophic bacterium isolated from microbial mats at a terrestrial hot spring.</title>
        <authorList>
            <person name="Iino T."/>
            <person name="Ohkuma M."/>
            <person name="Haruta S."/>
        </authorList>
    </citation>
    <scope>NUCLEOTIDE SEQUENCE [LARGE SCALE GENOMIC DNA]</scope>
    <source>
        <strain evidence="1 2">LA</strain>
    </source>
</reference>
<dbReference type="OrthoDB" id="8564954at2"/>
<keyword evidence="2" id="KW-1185">Reference proteome</keyword>
<accession>A0A401XLC8</accession>
<dbReference type="Proteomes" id="UP000286715">
    <property type="component" value="Unassembled WGS sequence"/>
</dbReference>
<gene>
    <name evidence="1" type="ORF">JCM31826_12730</name>
</gene>
<comment type="caution">
    <text evidence="1">The sequence shown here is derived from an EMBL/GenBank/DDBJ whole genome shotgun (WGS) entry which is preliminary data.</text>
</comment>
<dbReference type="InterPro" id="IPR046715">
    <property type="entry name" value="DUF6607"/>
</dbReference>
<evidence type="ECO:0000313" key="2">
    <source>
        <dbReference type="Proteomes" id="UP000286715"/>
    </source>
</evidence>
<dbReference type="RefSeq" id="WP_124397859.1">
    <property type="nucleotide sequence ID" value="NZ_BHZE01000011.1"/>
</dbReference>